<evidence type="ECO:0000256" key="9">
    <source>
        <dbReference type="ARBA" id="ARBA00023180"/>
    </source>
</evidence>
<reference evidence="12 13" key="1">
    <citation type="journal article" date="2007" name="Proc. Natl. Acad. Sci. U.S.A.">
        <title>Independent sorting-out of thousands of duplicated gene pairs in two yeast species descended from a whole-genome duplication.</title>
        <authorList>
            <person name="Scannell D.R."/>
            <person name="Frank A.C."/>
            <person name="Conant G.C."/>
            <person name="Byrne K.P."/>
            <person name="Woolfit M."/>
            <person name="Wolfe K.H."/>
        </authorList>
    </citation>
    <scope>NUCLEOTIDE SEQUENCE [LARGE SCALE GENOMIC DNA]</scope>
    <source>
        <strain evidence="13">ATCC 22028 / DSM 70294 / BCRC 21397 / CBS 2163 / NBRC 10782 / NRRL Y-8283 / UCD 57-17</strain>
    </source>
</reference>
<keyword evidence="5 11" id="KW-0812">Transmembrane</keyword>
<dbReference type="GO" id="GO:0006506">
    <property type="term" value="P:GPI anchor biosynthetic process"/>
    <property type="evidence" value="ECO:0007669"/>
    <property type="project" value="UniProtKB-UniPathway"/>
</dbReference>
<dbReference type="PhylomeDB" id="A7TJ91"/>
<evidence type="ECO:0000256" key="1">
    <source>
        <dbReference type="ARBA" id="ARBA00004477"/>
    </source>
</evidence>
<evidence type="ECO:0008006" key="14">
    <source>
        <dbReference type="Google" id="ProtNLM"/>
    </source>
</evidence>
<dbReference type="Proteomes" id="UP000000267">
    <property type="component" value="Unassembled WGS sequence"/>
</dbReference>
<feature type="transmembrane region" description="Helical" evidence="11">
    <location>
        <begin position="480"/>
        <end position="502"/>
    </location>
</feature>
<dbReference type="STRING" id="436907.A7TJ91"/>
<comment type="subcellular location">
    <subcellularLocation>
        <location evidence="1">Endoplasmic reticulum membrane</location>
        <topology evidence="1">Multi-pass membrane protein</topology>
    </subcellularLocation>
</comment>
<feature type="region of interest" description="Disordered" evidence="10">
    <location>
        <begin position="507"/>
        <end position="531"/>
    </location>
</feature>
<evidence type="ECO:0000256" key="7">
    <source>
        <dbReference type="ARBA" id="ARBA00022989"/>
    </source>
</evidence>
<dbReference type="EMBL" id="DS480400">
    <property type="protein sequence ID" value="EDO17660.1"/>
    <property type="molecule type" value="Genomic_DNA"/>
</dbReference>
<keyword evidence="9" id="KW-0325">Glycoprotein</keyword>
<dbReference type="GeneID" id="5545899"/>
<evidence type="ECO:0000256" key="5">
    <source>
        <dbReference type="ARBA" id="ARBA00022692"/>
    </source>
</evidence>
<dbReference type="InParanoid" id="A7TJ91"/>
<evidence type="ECO:0000256" key="4">
    <source>
        <dbReference type="ARBA" id="ARBA00022502"/>
    </source>
</evidence>
<dbReference type="HOGENOM" id="CLU_010026_1_0_1"/>
<dbReference type="PANTHER" id="PTHR21072">
    <property type="entry name" value="GPI TRANSAMIDASE COMPONENT PIG-S"/>
    <property type="match status" value="1"/>
</dbReference>
<evidence type="ECO:0000256" key="6">
    <source>
        <dbReference type="ARBA" id="ARBA00022824"/>
    </source>
</evidence>
<name>A7TJ91_VANPO</name>
<organism evidence="13">
    <name type="scientific">Vanderwaltozyma polyspora (strain ATCC 22028 / DSM 70294 / BCRC 21397 / CBS 2163 / NBRC 10782 / NRRL Y-8283 / UCD 57-17)</name>
    <name type="common">Kluyveromyces polysporus</name>
    <dbReference type="NCBI Taxonomy" id="436907"/>
    <lineage>
        <taxon>Eukaryota</taxon>
        <taxon>Fungi</taxon>
        <taxon>Dikarya</taxon>
        <taxon>Ascomycota</taxon>
        <taxon>Saccharomycotina</taxon>
        <taxon>Saccharomycetes</taxon>
        <taxon>Saccharomycetales</taxon>
        <taxon>Saccharomycetaceae</taxon>
        <taxon>Vanderwaltozyma</taxon>
    </lineage>
</organism>
<keyword evidence="4" id="KW-0337">GPI-anchor biosynthesis</keyword>
<dbReference type="UniPathway" id="UPA00196"/>
<evidence type="ECO:0000256" key="3">
    <source>
        <dbReference type="ARBA" id="ARBA00005316"/>
    </source>
</evidence>
<dbReference type="GO" id="GO:0042765">
    <property type="term" value="C:GPI-anchor transamidase complex"/>
    <property type="evidence" value="ECO:0007669"/>
    <property type="project" value="InterPro"/>
</dbReference>
<comment type="similarity">
    <text evidence="3">Belongs to the PIGS family.</text>
</comment>
<accession>A7TJ91</accession>
<evidence type="ECO:0000256" key="11">
    <source>
        <dbReference type="SAM" id="Phobius"/>
    </source>
</evidence>
<feature type="transmembrane region" description="Helical" evidence="11">
    <location>
        <begin position="14"/>
        <end position="32"/>
    </location>
</feature>
<dbReference type="PANTHER" id="PTHR21072:SF13">
    <property type="entry name" value="GPI TRANSAMIDASE COMPONENT PIG-S"/>
    <property type="match status" value="1"/>
</dbReference>
<sequence>MGIYGIQQLTLRRLVGLAFVAIYLLFGLPLWYKLTSVHRATLPLEYINNLSHDRHNDIHISIPFFVDYNRKYYSNLHAELQNVINSKLSTLENKPIDWTVNVQKMNEKIEDSIEIDPTSYHVLRLKEGPSLSLQKGEDSTVSIVEFDFKSVEYDDLLQFISNSMLNDIFKLESSHFSNNYNTKEHQLSISYNPTVHLSLSLLSGDGSPISWDIDNSLKNYITPLRKFLSPVFNFTVDTNLVYYSDLNLYKLNELESVSVKDISYVADISEVSSIDDFSEAVGLNLAIVFPSSGTAPTGLNFINSTELTIEGTDISTQWESFVIPQWGVLIINKYPLKSKAVLDDNYLKPIMYQFSEKIIQLLGIEQVNNEMTSPYIILDSFKRYVTVKNLDKSLETLESLVRLTQTFEQMAIPTEVAEDVKTAIQLRNKIIKLLNNPKLAGNQVWNEALLLSNELVKVCESAFFDGKMVQQNYFPQEHKMAVYFPFFGPTTLVLLLGLIKLLKEKKNEEIKSEESETLPTKNNDGNEKEKI</sequence>
<keyword evidence="7 11" id="KW-1133">Transmembrane helix</keyword>
<proteinExistence type="inferred from homology"/>
<dbReference type="eggNOG" id="KOG2459">
    <property type="taxonomic scope" value="Eukaryota"/>
</dbReference>
<dbReference type="AlphaFoldDB" id="A7TJ91"/>
<keyword evidence="13" id="KW-1185">Reference proteome</keyword>
<keyword evidence="8 11" id="KW-0472">Membrane</keyword>
<evidence type="ECO:0000256" key="10">
    <source>
        <dbReference type="SAM" id="MobiDB-lite"/>
    </source>
</evidence>
<dbReference type="InterPro" id="IPR019540">
    <property type="entry name" value="PtdIno-glycan_biosynth_class_S"/>
</dbReference>
<evidence type="ECO:0000256" key="2">
    <source>
        <dbReference type="ARBA" id="ARBA00004687"/>
    </source>
</evidence>
<keyword evidence="6" id="KW-0256">Endoplasmic reticulum</keyword>
<comment type="pathway">
    <text evidence="2">Glycolipid biosynthesis; glycosylphosphatidylinositol-anchor biosynthesis.</text>
</comment>
<evidence type="ECO:0000256" key="8">
    <source>
        <dbReference type="ARBA" id="ARBA00023136"/>
    </source>
</evidence>
<evidence type="ECO:0000313" key="12">
    <source>
        <dbReference type="EMBL" id="EDO17660.1"/>
    </source>
</evidence>
<dbReference type="GO" id="GO:0016255">
    <property type="term" value="P:attachment of GPI anchor to protein"/>
    <property type="evidence" value="ECO:0007669"/>
    <property type="project" value="InterPro"/>
</dbReference>
<dbReference type="OMA" id="WGGIFIY"/>
<dbReference type="Pfam" id="PF10510">
    <property type="entry name" value="PIG-S"/>
    <property type="match status" value="1"/>
</dbReference>
<dbReference type="KEGG" id="vpo:Kpol_1004p34"/>
<dbReference type="RefSeq" id="XP_001645518.1">
    <property type="nucleotide sequence ID" value="XM_001645468.1"/>
</dbReference>
<gene>
    <name evidence="12" type="ORF">Kpol_1004p34</name>
</gene>
<dbReference type="OrthoDB" id="28748at2759"/>
<protein>
    <recommendedName>
        <fullName evidence="14">GPI transamidase component GPI17</fullName>
    </recommendedName>
</protein>
<evidence type="ECO:0000313" key="13">
    <source>
        <dbReference type="Proteomes" id="UP000000267"/>
    </source>
</evidence>